<evidence type="ECO:0000313" key="4">
    <source>
        <dbReference type="Proteomes" id="UP001515500"/>
    </source>
</evidence>
<dbReference type="Pfam" id="PF14223">
    <property type="entry name" value="Retrotran_gag_2"/>
    <property type="match status" value="1"/>
</dbReference>
<keyword evidence="1" id="KW-0645">Protease</keyword>
<dbReference type="InterPro" id="IPR012337">
    <property type="entry name" value="RNaseH-like_sf"/>
</dbReference>
<dbReference type="Proteomes" id="UP001515500">
    <property type="component" value="Chromosome 12"/>
</dbReference>
<evidence type="ECO:0000259" key="3">
    <source>
        <dbReference type="PROSITE" id="PS50994"/>
    </source>
</evidence>
<dbReference type="InterPro" id="IPR001584">
    <property type="entry name" value="Integrase_cat-core"/>
</dbReference>
<dbReference type="GO" id="GO:0003676">
    <property type="term" value="F:nucleic acid binding"/>
    <property type="evidence" value="ECO:0007669"/>
    <property type="project" value="InterPro"/>
</dbReference>
<dbReference type="Pfam" id="PF22936">
    <property type="entry name" value="Pol_BBD"/>
    <property type="match status" value="1"/>
</dbReference>
<feature type="domain" description="Integrase catalytic" evidence="3">
    <location>
        <begin position="416"/>
        <end position="513"/>
    </location>
</feature>
<feature type="compositionally biased region" description="Basic residues" evidence="2">
    <location>
        <begin position="225"/>
        <end position="239"/>
    </location>
</feature>
<reference evidence="5" key="1">
    <citation type="submission" date="2025-08" db="UniProtKB">
        <authorList>
            <consortium name="RefSeq"/>
        </authorList>
    </citation>
    <scope>IDENTIFICATION</scope>
</reference>
<dbReference type="GO" id="GO:0008233">
    <property type="term" value="F:peptidase activity"/>
    <property type="evidence" value="ECO:0007669"/>
    <property type="project" value="UniProtKB-KW"/>
</dbReference>
<evidence type="ECO:0000256" key="1">
    <source>
        <dbReference type="ARBA" id="ARBA00022670"/>
    </source>
</evidence>
<protein>
    <submittedName>
        <fullName evidence="5">Uncharacterized protein LOC120273185</fullName>
    </submittedName>
</protein>
<sequence>MSSSSSTKDIDVPYFKGENYNLWALMMKTMFRSKDLWKLVEKGFSEERDATRINESLKKDAKAMYLIQCALDARILVRISKAKTTKEAWDIIKTEFQGDSHNSNLQLNALQREFDAVKMKQGESIQDFVSRILDIVYQIRVLKQDLPQKAVVSKILRSLTPRFSQAVHSIIEAKDLNSLTVEQLSGSLKNHEAILNIEGTHLEGEKALHAGRGSVHHFDGPNRGGRGRGRSFSKGRGRGSGRSIEAGSMEPGRGGEPSKHYKNVQCFICKKFSHVKSQFVDGKALKIKGTGSVILYSSRGKVTTLNNVHFVPNLAHNLLSVGQMMDYGYDVEFTKGVCYIKDTESKTKVAQVCMTTHRLFPLEANDVLSTSITKGPARRAVVPWELVHADLRKLETFQKFKQFRLLVETQVSLPIKVLRTDRGGGFMSKEFEEYCIDTGIHCQLSAPQTPQQNGVAERKNRTITETARTLLKQMKMPPEYWVEAVATAVYIHNHSPTSAVKLQTPLEALTGEKQNIEHFRRTKFDSRSRAGVFISYSWNSRAYKIMDPDSERVHVSRNVRFFEEKQWDWLKRGDSNASNYEPVRDKGVTQVNNDLVQSTPFDQIYERQDDHLLNHSSSSNEQMATGEDGGTPTRYRKLTDIYNYCSFALTAGDPIFYEDPAKSSEWIAAMKEEMEAINRNQTWS</sequence>
<dbReference type="Gene3D" id="3.30.420.10">
    <property type="entry name" value="Ribonuclease H-like superfamily/Ribonuclease H"/>
    <property type="match status" value="1"/>
</dbReference>
<keyword evidence="1" id="KW-0378">Hydrolase</keyword>
<dbReference type="GO" id="GO:0015074">
    <property type="term" value="P:DNA integration"/>
    <property type="evidence" value="ECO:0007669"/>
    <property type="project" value="InterPro"/>
</dbReference>
<dbReference type="InterPro" id="IPR054722">
    <property type="entry name" value="PolX-like_BBD"/>
</dbReference>
<accession>A0AB40C7D5</accession>
<feature type="region of interest" description="Disordered" evidence="2">
    <location>
        <begin position="215"/>
        <end position="258"/>
    </location>
</feature>
<dbReference type="PANTHER" id="PTHR42648">
    <property type="entry name" value="TRANSPOSASE, PUTATIVE-RELATED"/>
    <property type="match status" value="1"/>
</dbReference>
<dbReference type="GO" id="GO:0006508">
    <property type="term" value="P:proteolysis"/>
    <property type="evidence" value="ECO:0007669"/>
    <property type="project" value="UniProtKB-KW"/>
</dbReference>
<gene>
    <name evidence="5" type="primary">LOC120273185</name>
</gene>
<proteinExistence type="predicted"/>
<name>A0AB40C7D5_DIOCR</name>
<dbReference type="RefSeq" id="XP_039135757.1">
    <property type="nucleotide sequence ID" value="XM_039279823.1"/>
</dbReference>
<dbReference type="SUPFAM" id="SSF53098">
    <property type="entry name" value="Ribonuclease H-like"/>
    <property type="match status" value="1"/>
</dbReference>
<dbReference type="PROSITE" id="PS50994">
    <property type="entry name" value="INTEGRASE"/>
    <property type="match status" value="1"/>
</dbReference>
<dbReference type="AlphaFoldDB" id="A0AB40C7D5"/>
<evidence type="ECO:0000313" key="5">
    <source>
        <dbReference type="RefSeq" id="XP_039135757.1"/>
    </source>
</evidence>
<dbReference type="GeneID" id="120273185"/>
<dbReference type="PANTHER" id="PTHR42648:SF18">
    <property type="entry name" value="RETROTRANSPOSON, UNCLASSIFIED-LIKE PROTEIN"/>
    <property type="match status" value="1"/>
</dbReference>
<organism evidence="4 5">
    <name type="scientific">Dioscorea cayennensis subsp. rotundata</name>
    <name type="common">White Guinea yam</name>
    <name type="synonym">Dioscorea rotundata</name>
    <dbReference type="NCBI Taxonomy" id="55577"/>
    <lineage>
        <taxon>Eukaryota</taxon>
        <taxon>Viridiplantae</taxon>
        <taxon>Streptophyta</taxon>
        <taxon>Embryophyta</taxon>
        <taxon>Tracheophyta</taxon>
        <taxon>Spermatophyta</taxon>
        <taxon>Magnoliopsida</taxon>
        <taxon>Liliopsida</taxon>
        <taxon>Dioscoreales</taxon>
        <taxon>Dioscoreaceae</taxon>
        <taxon>Dioscorea</taxon>
    </lineage>
</organism>
<evidence type="ECO:0000256" key="2">
    <source>
        <dbReference type="SAM" id="MobiDB-lite"/>
    </source>
</evidence>
<dbReference type="InterPro" id="IPR057670">
    <property type="entry name" value="SH3_retrovirus"/>
</dbReference>
<dbReference type="InterPro" id="IPR039537">
    <property type="entry name" value="Retrotran_Ty1/copia-like"/>
</dbReference>
<dbReference type="Pfam" id="PF25597">
    <property type="entry name" value="SH3_retrovirus"/>
    <property type="match status" value="1"/>
</dbReference>
<dbReference type="InterPro" id="IPR036397">
    <property type="entry name" value="RNaseH_sf"/>
</dbReference>
<keyword evidence="4" id="KW-1185">Reference proteome</keyword>